<name>A0A3E1RCP3_9BURK</name>
<dbReference type="AlphaFoldDB" id="A0A3E1RCP3"/>
<dbReference type="EMBL" id="QFZK01000008">
    <property type="protein sequence ID" value="RFO96400.1"/>
    <property type="molecule type" value="Genomic_DNA"/>
</dbReference>
<dbReference type="Proteomes" id="UP000260665">
    <property type="component" value="Unassembled WGS sequence"/>
</dbReference>
<keyword evidence="2" id="KW-1185">Reference proteome</keyword>
<accession>A0A3E1RCP3</accession>
<proteinExistence type="predicted"/>
<protein>
    <submittedName>
        <fullName evidence="1">Uncharacterized protein</fullName>
    </submittedName>
</protein>
<comment type="caution">
    <text evidence="1">The sequence shown here is derived from an EMBL/GenBank/DDBJ whole genome shotgun (WGS) entry which is preliminary data.</text>
</comment>
<sequence length="63" mass="6993">MFGSVGLSNALRINTFTKGPYSQVIAPLYANDSDDVIRQKIKLASEKVTIEPSVILPFWPARK</sequence>
<evidence type="ECO:0000313" key="2">
    <source>
        <dbReference type="Proteomes" id="UP000260665"/>
    </source>
</evidence>
<reference evidence="1 2" key="1">
    <citation type="submission" date="2018-05" db="EMBL/GenBank/DDBJ databases">
        <title>Rhodoferax soyangensis sp.nov., isolated from an oligotrophic freshwater lake.</title>
        <authorList>
            <person name="Park M."/>
        </authorList>
    </citation>
    <scope>NUCLEOTIDE SEQUENCE [LARGE SCALE GENOMIC DNA]</scope>
    <source>
        <strain evidence="1 2">IMCC26218</strain>
    </source>
</reference>
<gene>
    <name evidence="1" type="ORF">DIC66_13935</name>
</gene>
<organism evidence="1 2">
    <name type="scientific">Rhodoferax lacus</name>
    <dbReference type="NCBI Taxonomy" id="2184758"/>
    <lineage>
        <taxon>Bacteria</taxon>
        <taxon>Pseudomonadati</taxon>
        <taxon>Pseudomonadota</taxon>
        <taxon>Betaproteobacteria</taxon>
        <taxon>Burkholderiales</taxon>
        <taxon>Comamonadaceae</taxon>
        <taxon>Rhodoferax</taxon>
    </lineage>
</organism>
<evidence type="ECO:0000313" key="1">
    <source>
        <dbReference type="EMBL" id="RFO96400.1"/>
    </source>
</evidence>